<evidence type="ECO:0000313" key="2">
    <source>
        <dbReference type="Proteomes" id="UP001317001"/>
    </source>
</evidence>
<name>A0ABY5NRN1_9FLAO</name>
<evidence type="ECO:0000313" key="1">
    <source>
        <dbReference type="EMBL" id="UUV21217.1"/>
    </source>
</evidence>
<reference evidence="1 2" key="1">
    <citation type="submission" date="2022-08" db="EMBL/GenBank/DDBJ databases">
        <title>Myroides zhujiangensis sp. nov., a novel bacterium isolated from sediment in the Pearl River Estuary.</title>
        <authorList>
            <person name="Cui L."/>
        </authorList>
    </citation>
    <scope>NUCLEOTIDE SEQUENCE [LARGE SCALE GENOMIC DNA]</scope>
    <source>
        <strain evidence="1 2">SCSIO 72103</strain>
    </source>
</reference>
<dbReference type="RefSeq" id="WP_257499143.1">
    <property type="nucleotide sequence ID" value="NZ_CP102382.1"/>
</dbReference>
<dbReference type="EMBL" id="CP102382">
    <property type="protein sequence ID" value="UUV21217.1"/>
    <property type="molecule type" value="Genomic_DNA"/>
</dbReference>
<sequence length="123" mass="14515">MSNALQIVRKFYESAGILSKTYCLDVFHEDIQLEWHSSKGHLFLELPDLLALSKDLKHSYFDLRANVHDIMSQGNKVMIRYTYYVRTFENPEEEMVLATFFTLWEVKEDKLYKGVQMSQLANL</sequence>
<dbReference type="InterPro" id="IPR032710">
    <property type="entry name" value="NTF2-like_dom_sf"/>
</dbReference>
<organism evidence="1 2">
    <name type="scientific">Paenimyroides aestuarii</name>
    <dbReference type="NCBI Taxonomy" id="2968490"/>
    <lineage>
        <taxon>Bacteria</taxon>
        <taxon>Pseudomonadati</taxon>
        <taxon>Bacteroidota</taxon>
        <taxon>Flavobacteriia</taxon>
        <taxon>Flavobacteriales</taxon>
        <taxon>Flavobacteriaceae</taxon>
        <taxon>Paenimyroides</taxon>
    </lineage>
</organism>
<dbReference type="Proteomes" id="UP001317001">
    <property type="component" value="Chromosome"/>
</dbReference>
<gene>
    <name evidence="1" type="ORF">NPX36_12945</name>
</gene>
<accession>A0ABY5NRN1</accession>
<proteinExistence type="predicted"/>
<keyword evidence="2" id="KW-1185">Reference proteome</keyword>
<dbReference type="Gene3D" id="3.10.450.50">
    <property type="match status" value="1"/>
</dbReference>
<protein>
    <submittedName>
        <fullName evidence="1">Nuclear transport factor 2 family protein</fullName>
    </submittedName>
</protein>
<dbReference type="SUPFAM" id="SSF54427">
    <property type="entry name" value="NTF2-like"/>
    <property type="match status" value="1"/>
</dbReference>